<name>A0A0M0KWM5_9BACI</name>
<dbReference type="PATRIC" id="fig|284581.3.peg.3097"/>
<evidence type="ECO:0000256" key="1">
    <source>
        <dbReference type="ARBA" id="ARBA00022679"/>
    </source>
</evidence>
<keyword evidence="1" id="KW-0808">Transferase</keyword>
<evidence type="ECO:0000259" key="2">
    <source>
        <dbReference type="Pfam" id="PF01909"/>
    </source>
</evidence>
<dbReference type="AlphaFoldDB" id="A0A0M0KWM5"/>
<dbReference type="Pfam" id="PF01909">
    <property type="entry name" value="NTP_transf_2"/>
    <property type="match status" value="1"/>
</dbReference>
<dbReference type="CDD" id="cd05403">
    <property type="entry name" value="NT_KNTase_like"/>
    <property type="match status" value="1"/>
</dbReference>
<feature type="domain" description="Adenylyltransferase AadA C-terminal" evidence="3">
    <location>
        <begin position="181"/>
        <end position="259"/>
    </location>
</feature>
<dbReference type="Gene3D" id="3.30.460.10">
    <property type="entry name" value="Beta Polymerase, domain 2"/>
    <property type="match status" value="1"/>
</dbReference>
<dbReference type="GO" id="GO:0016779">
    <property type="term" value="F:nucleotidyltransferase activity"/>
    <property type="evidence" value="ECO:0007669"/>
    <property type="project" value="InterPro"/>
</dbReference>
<protein>
    <submittedName>
        <fullName evidence="4">Uncharacterized protein</fullName>
    </submittedName>
</protein>
<dbReference type="InterPro" id="IPR025184">
    <property type="entry name" value="AadA_C"/>
</dbReference>
<sequence>MIPKVVKKTIDLLTEALHKRNIEVEGIYLYGSVALGAFIEGSSDIDFIAILKEQPCAQGRELILEAHKEVEVILPDTDIMGAYILKSEIGMLEDERSFLLTYFNKELHTNGFGSDLNPVTWWMVTNRGIHVYGSAQLIDFKIEMDHVLPYVINNLNTYWKGTVEKLKQQLAFIEAVAHEESVTKQLDEAVEWCSLGMLRQLYTLKEKDITSKIGAGLYGLDVLPEQFHELIQEAISIKKRQPIRHYNDNKQRLTDLVELLTFIEAEANVAFNTQNGVQA</sequence>
<evidence type="ECO:0000313" key="5">
    <source>
        <dbReference type="Proteomes" id="UP000037558"/>
    </source>
</evidence>
<feature type="domain" description="Polymerase nucleotidyl transferase" evidence="2">
    <location>
        <begin position="15"/>
        <end position="80"/>
    </location>
</feature>
<gene>
    <name evidence="4" type="ORF">AMD01_17915</name>
</gene>
<evidence type="ECO:0000259" key="3">
    <source>
        <dbReference type="Pfam" id="PF13427"/>
    </source>
</evidence>
<dbReference type="RefSeq" id="WP_053402813.1">
    <property type="nucleotide sequence ID" value="NZ_JAUKEN010000002.1"/>
</dbReference>
<dbReference type="EMBL" id="LILC01000023">
    <property type="protein sequence ID" value="KOO43007.1"/>
    <property type="molecule type" value="Genomic_DNA"/>
</dbReference>
<dbReference type="STRING" id="284581.AMD01_17915"/>
<dbReference type="Proteomes" id="UP000037558">
    <property type="component" value="Unassembled WGS sequence"/>
</dbReference>
<dbReference type="InterPro" id="IPR002934">
    <property type="entry name" value="Polymerase_NTP_transf_dom"/>
</dbReference>
<organism evidence="4 5">
    <name type="scientific">Priestia koreensis</name>
    <dbReference type="NCBI Taxonomy" id="284581"/>
    <lineage>
        <taxon>Bacteria</taxon>
        <taxon>Bacillati</taxon>
        <taxon>Bacillota</taxon>
        <taxon>Bacilli</taxon>
        <taxon>Bacillales</taxon>
        <taxon>Bacillaceae</taxon>
        <taxon>Priestia</taxon>
    </lineage>
</organism>
<comment type="caution">
    <text evidence="4">The sequence shown here is derived from an EMBL/GenBank/DDBJ whole genome shotgun (WGS) entry which is preliminary data.</text>
</comment>
<evidence type="ECO:0000313" key="4">
    <source>
        <dbReference type="EMBL" id="KOO43007.1"/>
    </source>
</evidence>
<dbReference type="Pfam" id="PF13427">
    <property type="entry name" value="AadA_C"/>
    <property type="match status" value="1"/>
</dbReference>
<reference evidence="5" key="1">
    <citation type="submission" date="2015-08" db="EMBL/GenBank/DDBJ databases">
        <title>Fjat-14210 dsm16467.</title>
        <authorList>
            <person name="Liu B."/>
            <person name="Wang J."/>
            <person name="Zhu Y."/>
            <person name="Liu G."/>
            <person name="Chen Q."/>
            <person name="Chen Z."/>
            <person name="Lan J."/>
            <person name="Che J."/>
            <person name="Ge C."/>
            <person name="Shi H."/>
            <person name="Pan Z."/>
            <person name="Liu X."/>
        </authorList>
    </citation>
    <scope>NUCLEOTIDE SEQUENCE [LARGE SCALE GENOMIC DNA]</scope>
    <source>
        <strain evidence="5">DSM 16467</strain>
    </source>
</reference>
<keyword evidence="5" id="KW-1185">Reference proteome</keyword>
<proteinExistence type="predicted"/>
<dbReference type="InterPro" id="IPR043519">
    <property type="entry name" value="NT_sf"/>
</dbReference>
<accession>A0A0M0KWM5</accession>
<dbReference type="SUPFAM" id="SSF81301">
    <property type="entry name" value="Nucleotidyltransferase"/>
    <property type="match status" value="1"/>
</dbReference>